<dbReference type="Gene3D" id="3.10.420.10">
    <property type="entry name" value="SecB-like"/>
    <property type="match status" value="1"/>
</dbReference>
<gene>
    <name evidence="1" type="ORF">BGC33_09910</name>
</gene>
<reference evidence="2" key="1">
    <citation type="submission" date="2016-09" db="EMBL/GenBank/DDBJ databases">
        <title>Genome Sequence of Bathymodiolus thermophilus sulfur-oxidizing gill endosymbiont.</title>
        <authorList>
            <person name="Ponnudurai R."/>
            <person name="Kleiner M."/>
            <person name="Sayavedra L."/>
            <person name="Thuermer A."/>
            <person name="Felbeck H."/>
            <person name="Schlueter R."/>
            <person name="Schweder T."/>
            <person name="Markert S."/>
        </authorList>
    </citation>
    <scope>NUCLEOTIDE SEQUENCE [LARGE SCALE GENOMIC DNA]</scope>
    <source>
        <strain evidence="2">BAT/CrabSpa'14</strain>
    </source>
</reference>
<dbReference type="RefSeq" id="WP_071564831.1">
    <property type="nucleotide sequence ID" value="NZ_MIQH01000752.1"/>
</dbReference>
<comment type="caution">
    <text evidence="1">The sequence shown here is derived from an EMBL/GenBank/DDBJ whole genome shotgun (WGS) entry which is preliminary data.</text>
</comment>
<dbReference type="Proteomes" id="UP000182798">
    <property type="component" value="Unassembled WGS sequence"/>
</dbReference>
<evidence type="ECO:0000313" key="1">
    <source>
        <dbReference type="EMBL" id="OIR24265.1"/>
    </source>
</evidence>
<dbReference type="EMBL" id="MIQH01000752">
    <property type="protein sequence ID" value="OIR24265.1"/>
    <property type="molecule type" value="Genomic_DNA"/>
</dbReference>
<evidence type="ECO:0000313" key="2">
    <source>
        <dbReference type="Proteomes" id="UP000182798"/>
    </source>
</evidence>
<accession>A0A1J5U7A4</accession>
<dbReference type="InterPro" id="IPR035958">
    <property type="entry name" value="SecB-like_sf"/>
</dbReference>
<protein>
    <recommendedName>
        <fullName evidence="3">Preprotein translocase subunit SecB</fullName>
    </recommendedName>
</protein>
<name>A0A1J5U7A4_9GAMM</name>
<dbReference type="OrthoDB" id="824454at2"/>
<organism evidence="1 2">
    <name type="scientific">Bathymodiolus thermophilus thioautotrophic gill symbiont</name>
    <dbReference type="NCBI Taxonomy" id="2360"/>
    <lineage>
        <taxon>Bacteria</taxon>
        <taxon>Pseudomonadati</taxon>
        <taxon>Pseudomonadota</taxon>
        <taxon>Gammaproteobacteria</taxon>
        <taxon>sulfur-oxidizing symbionts</taxon>
    </lineage>
</organism>
<evidence type="ECO:0008006" key="3">
    <source>
        <dbReference type="Google" id="ProtNLM"/>
    </source>
</evidence>
<dbReference type="SUPFAM" id="SSF54611">
    <property type="entry name" value="SecB-like"/>
    <property type="match status" value="1"/>
</dbReference>
<sequence length="148" mass="16720">MKIQNSPLQYQGSLLNSLSIKQFIPKQDKISLSMSDYAIDLNFDILENANQVNEFMVRIEIGINNKGKKIPGYVISLKIDYLFQITSDDLDEATINNLKSMSAISIAIARLRSDLEHITQPYQFGAYSLPSIDMQDLFAQKKASINNL</sequence>
<proteinExistence type="predicted"/>
<dbReference type="AlphaFoldDB" id="A0A1J5U7A4"/>